<accession>A0A9P4N615</accession>
<comment type="caution">
    <text evidence="1">The sequence shown here is derived from an EMBL/GenBank/DDBJ whole genome shotgun (WGS) entry which is preliminary data.</text>
</comment>
<sequence>MAKPFVREPEPTHARTHTHSRLPAAGIQRCNFENFFFCGDGRQLFPERSCDSSGAACNGRLPRALCIYTITEHGHYVCDEPLHYRLLLAARCFSRNRCDDRRVRAAGPFRSLGQLARCPAGRHARTGESQDRLLCARMTAPDREECFRARYGWQKSTSPWTARDALSASWFLVMVVVVLSHSDA</sequence>
<gene>
    <name evidence="1" type="ORF">CC78DRAFT_576802</name>
</gene>
<dbReference type="AlphaFoldDB" id="A0A9P4N615"/>
<keyword evidence="2" id="KW-1185">Reference proteome</keyword>
<organism evidence="1 2">
    <name type="scientific">Lojkania enalia</name>
    <dbReference type="NCBI Taxonomy" id="147567"/>
    <lineage>
        <taxon>Eukaryota</taxon>
        <taxon>Fungi</taxon>
        <taxon>Dikarya</taxon>
        <taxon>Ascomycota</taxon>
        <taxon>Pezizomycotina</taxon>
        <taxon>Dothideomycetes</taxon>
        <taxon>Pleosporomycetidae</taxon>
        <taxon>Pleosporales</taxon>
        <taxon>Pleosporales incertae sedis</taxon>
        <taxon>Lojkania</taxon>
    </lineage>
</organism>
<reference evidence="2" key="1">
    <citation type="journal article" date="2020" name="Stud. Mycol.">
        <title>101 Dothideomycetes genomes: A test case for predicting lifestyles and emergence of pathogens.</title>
        <authorList>
            <person name="Haridas S."/>
            <person name="Albert R."/>
            <person name="Binder M."/>
            <person name="Bloem J."/>
            <person name="LaButti K."/>
            <person name="Salamov A."/>
            <person name="Andreopoulos B."/>
            <person name="Baker S."/>
            <person name="Barry K."/>
            <person name="Bills G."/>
            <person name="Bluhm B."/>
            <person name="Cannon C."/>
            <person name="Castanera R."/>
            <person name="Culley D."/>
            <person name="Daum C."/>
            <person name="Ezra D."/>
            <person name="Gonzalez J."/>
            <person name="Henrissat B."/>
            <person name="Kuo A."/>
            <person name="Liang C."/>
            <person name="Lipzen A."/>
            <person name="Lutzoni F."/>
            <person name="Magnuson J."/>
            <person name="Mondo S."/>
            <person name="Nolan M."/>
            <person name="Ohm R."/>
            <person name="Pangilinan J."/>
            <person name="Park H.-J."/>
            <person name="Ramirez L."/>
            <person name="Alfaro M."/>
            <person name="Sun H."/>
            <person name="Tritt A."/>
            <person name="Yoshinaga Y."/>
            <person name="Zwiers L.-H."/>
            <person name="Turgeon B."/>
            <person name="Goodwin S."/>
            <person name="Spatafora J."/>
            <person name="Crous P."/>
            <person name="Grigoriev I."/>
        </authorList>
    </citation>
    <scope>NUCLEOTIDE SEQUENCE [LARGE SCALE GENOMIC DNA]</scope>
    <source>
        <strain evidence="2">CBS 304.66</strain>
    </source>
</reference>
<dbReference type="Proteomes" id="UP000800093">
    <property type="component" value="Unassembled WGS sequence"/>
</dbReference>
<proteinExistence type="predicted"/>
<dbReference type="EMBL" id="ML986589">
    <property type="protein sequence ID" value="KAF2267792.1"/>
    <property type="molecule type" value="Genomic_DNA"/>
</dbReference>
<evidence type="ECO:0000313" key="2">
    <source>
        <dbReference type="Proteomes" id="UP000800093"/>
    </source>
</evidence>
<protein>
    <submittedName>
        <fullName evidence="1">Uncharacterized protein</fullName>
    </submittedName>
</protein>
<evidence type="ECO:0000313" key="1">
    <source>
        <dbReference type="EMBL" id="KAF2267792.1"/>
    </source>
</evidence>
<name>A0A9P4N615_9PLEO</name>